<dbReference type="SMART" id="SM00388">
    <property type="entry name" value="HisKA"/>
    <property type="match status" value="2"/>
</dbReference>
<accession>A0ABR9S711</accession>
<dbReference type="CDD" id="cd00075">
    <property type="entry name" value="HATPase"/>
    <property type="match status" value="1"/>
</dbReference>
<evidence type="ECO:0000259" key="10">
    <source>
        <dbReference type="PROSITE" id="PS50113"/>
    </source>
</evidence>
<dbReference type="SMART" id="SM00091">
    <property type="entry name" value="PAS"/>
    <property type="match status" value="1"/>
</dbReference>
<dbReference type="PROSITE" id="PS50109">
    <property type="entry name" value="HIS_KIN"/>
    <property type="match status" value="2"/>
</dbReference>
<comment type="caution">
    <text evidence="11">The sequence shown here is derived from an EMBL/GenBank/DDBJ whole genome shotgun (WGS) entry which is preliminary data.</text>
</comment>
<dbReference type="PROSITE" id="PS50113">
    <property type="entry name" value="PAC"/>
    <property type="match status" value="1"/>
</dbReference>
<dbReference type="Pfam" id="PF13185">
    <property type="entry name" value="GAF_2"/>
    <property type="match status" value="1"/>
</dbReference>
<keyword evidence="5" id="KW-0418">Kinase</keyword>
<evidence type="ECO:0000313" key="12">
    <source>
        <dbReference type="Proteomes" id="UP000806285"/>
    </source>
</evidence>
<dbReference type="NCBIfam" id="TIGR00229">
    <property type="entry name" value="sensory_box"/>
    <property type="match status" value="1"/>
</dbReference>
<dbReference type="InterPro" id="IPR011006">
    <property type="entry name" value="CheY-like_superfamily"/>
</dbReference>
<dbReference type="RefSeq" id="WP_193677959.1">
    <property type="nucleotide sequence ID" value="NZ_JADDIV010000005.1"/>
</dbReference>
<dbReference type="InterPro" id="IPR003018">
    <property type="entry name" value="GAF"/>
</dbReference>
<keyword evidence="12" id="KW-1185">Reference proteome</keyword>
<dbReference type="CDD" id="cd00082">
    <property type="entry name" value="HisKA"/>
    <property type="match status" value="2"/>
</dbReference>
<dbReference type="SUPFAM" id="SSF55785">
    <property type="entry name" value="PYP-like sensor domain (PAS domain)"/>
    <property type="match status" value="1"/>
</dbReference>
<dbReference type="InterPro" id="IPR036890">
    <property type="entry name" value="HATPase_C_sf"/>
</dbReference>
<evidence type="ECO:0000256" key="4">
    <source>
        <dbReference type="ARBA" id="ARBA00022679"/>
    </source>
</evidence>
<dbReference type="CDD" id="cd17574">
    <property type="entry name" value="REC_OmpR"/>
    <property type="match status" value="1"/>
</dbReference>
<feature type="domain" description="Response regulatory" evidence="8">
    <location>
        <begin position="637"/>
        <end position="752"/>
    </location>
</feature>
<dbReference type="InterPro" id="IPR000700">
    <property type="entry name" value="PAS-assoc_C"/>
</dbReference>
<dbReference type="InterPro" id="IPR000014">
    <property type="entry name" value="PAS"/>
</dbReference>
<dbReference type="Pfam" id="PF02518">
    <property type="entry name" value="HATPase_c"/>
    <property type="match status" value="2"/>
</dbReference>
<dbReference type="InterPro" id="IPR005467">
    <property type="entry name" value="His_kinase_dom"/>
</dbReference>
<dbReference type="InterPro" id="IPR003661">
    <property type="entry name" value="HisK_dim/P_dom"/>
</dbReference>
<evidence type="ECO:0000313" key="11">
    <source>
        <dbReference type="EMBL" id="MBE7369325.1"/>
    </source>
</evidence>
<keyword evidence="3 6" id="KW-0597">Phosphoprotein</keyword>
<feature type="domain" description="Histidine kinase" evidence="7">
    <location>
        <begin position="918"/>
        <end position="1137"/>
    </location>
</feature>
<dbReference type="InterPro" id="IPR035965">
    <property type="entry name" value="PAS-like_dom_sf"/>
</dbReference>
<dbReference type="Pfam" id="PF08447">
    <property type="entry name" value="PAS_3"/>
    <property type="match status" value="1"/>
</dbReference>
<dbReference type="SUPFAM" id="SSF47384">
    <property type="entry name" value="Homodimeric domain of signal transducing histidine kinase"/>
    <property type="match status" value="2"/>
</dbReference>
<feature type="domain" description="Response regulatory" evidence="8">
    <location>
        <begin position="1159"/>
        <end position="1275"/>
    </location>
</feature>
<dbReference type="Gene3D" id="1.10.287.130">
    <property type="match status" value="2"/>
</dbReference>
<evidence type="ECO:0000256" key="5">
    <source>
        <dbReference type="ARBA" id="ARBA00022777"/>
    </source>
</evidence>
<dbReference type="Pfam" id="PF00072">
    <property type="entry name" value="Response_reg"/>
    <property type="match status" value="2"/>
</dbReference>
<dbReference type="EC" id="2.7.13.3" evidence="2"/>
<feature type="domain" description="Histidine kinase" evidence="7">
    <location>
        <begin position="353"/>
        <end position="572"/>
    </location>
</feature>
<dbReference type="Pfam" id="PF00512">
    <property type="entry name" value="HisKA"/>
    <property type="match status" value="2"/>
</dbReference>
<dbReference type="InterPro" id="IPR013655">
    <property type="entry name" value="PAS_fold_3"/>
</dbReference>
<reference evidence="11 12" key="1">
    <citation type="submission" date="2020-10" db="EMBL/GenBank/DDBJ databases">
        <title>Ramlibacter sp. HM2 16S ribosomal RNA gene Genome sequencing and assembly.</title>
        <authorList>
            <person name="Kang M."/>
        </authorList>
    </citation>
    <scope>NUCLEOTIDE SEQUENCE [LARGE SCALE GENOMIC DNA]</scope>
    <source>
        <strain evidence="11 12">HM2</strain>
    </source>
</reference>
<dbReference type="PROSITE" id="PS50110">
    <property type="entry name" value="RESPONSE_REGULATORY"/>
    <property type="match status" value="2"/>
</dbReference>
<proteinExistence type="predicted"/>
<dbReference type="CDD" id="cd16922">
    <property type="entry name" value="HATPase_EvgS-ArcB-TorS-like"/>
    <property type="match status" value="1"/>
</dbReference>
<dbReference type="Gene3D" id="3.30.450.40">
    <property type="match status" value="1"/>
</dbReference>
<dbReference type="PANTHER" id="PTHR43547">
    <property type="entry name" value="TWO-COMPONENT HISTIDINE KINASE"/>
    <property type="match status" value="1"/>
</dbReference>
<evidence type="ECO:0000259" key="9">
    <source>
        <dbReference type="PROSITE" id="PS50112"/>
    </source>
</evidence>
<comment type="catalytic activity">
    <reaction evidence="1">
        <text>ATP + protein L-histidine = ADP + protein N-phospho-L-histidine.</text>
        <dbReference type="EC" id="2.7.13.3"/>
    </reaction>
</comment>
<dbReference type="Gene3D" id="3.30.565.10">
    <property type="entry name" value="Histidine kinase-like ATPase, C-terminal domain"/>
    <property type="match status" value="2"/>
</dbReference>
<dbReference type="InterPro" id="IPR003594">
    <property type="entry name" value="HATPase_dom"/>
</dbReference>
<dbReference type="SUPFAM" id="SSF55781">
    <property type="entry name" value="GAF domain-like"/>
    <property type="match status" value="1"/>
</dbReference>
<organism evidence="11 12">
    <name type="scientific">Ramlibacter pallidus</name>
    <dbReference type="NCBI Taxonomy" id="2780087"/>
    <lineage>
        <taxon>Bacteria</taxon>
        <taxon>Pseudomonadati</taxon>
        <taxon>Pseudomonadota</taxon>
        <taxon>Betaproteobacteria</taxon>
        <taxon>Burkholderiales</taxon>
        <taxon>Comamonadaceae</taxon>
        <taxon>Ramlibacter</taxon>
    </lineage>
</organism>
<dbReference type="EMBL" id="JADDIV010000005">
    <property type="protein sequence ID" value="MBE7369325.1"/>
    <property type="molecule type" value="Genomic_DNA"/>
</dbReference>
<feature type="modified residue" description="4-aspartylphosphate" evidence="6">
    <location>
        <position position="685"/>
    </location>
</feature>
<dbReference type="SMART" id="SM00086">
    <property type="entry name" value="PAC"/>
    <property type="match status" value="2"/>
</dbReference>
<dbReference type="InterPro" id="IPR036097">
    <property type="entry name" value="HisK_dim/P_sf"/>
</dbReference>
<feature type="domain" description="PAS" evidence="9">
    <location>
        <begin position="768"/>
        <end position="839"/>
    </location>
</feature>
<sequence length="1280" mass="139120">MPPPSPAASQRADDFLAGGGELGALIRAHDWRGSPLGEPAQWPRSLKTAVRIMLTSRQPIWIGWGPELTYLYNDPYQAIIGGKHPWAVGRPTSEVWSEIWQDIGPLLATAMAGDGTYVENQLLVMERNGYPEETYYTFSYSPIPGDDGAPAGIICANTDETQRVVGERQLALLRELGERTADARTPEQACERCVAALETDARDVTFALIYLAPPGEEDLRLVAAHGIERGAPGAPLLLRPGARPWAVAARDEECTVVPLDLGLGPWPSGAWREPSREAVVLPLAAGGEAGSHGLLVIGLSPVRLFDEDYRDFLMLAAKQAAAAVAHAEAYQAEQRRAEALAEIDRAKTQFFSNVSHEFRTPLTLMLGPLEEALALRDGLSPRHAELLDLAHRNSQRLLRLVNTLLDFSRIEAGRAQAAFRPTALAEFTRELASNFEMVTARAGLTLALSCPPLPQPVYVDPGMWEKIVLNLLSNAFKFTFEGGISVRVEPTEDGRHARLVVADTGVGIPPHELPRLFERFHRVQNQQSRSFEGSGIGLALVQELVRQHGGTIAADSAPGRGTTFTITLPFGREHLPQDHLAAGPGGEPRSLDAMRADAFVEEALRWLPDPPAPAADPAVPALEADGTLHGLLPHRARIVVADDNADMREYVARLLGERWEVVTAGNGEEALRAIRARKPDLLLTDVMMPVLDGFELLRAVRADAALSELPVVMLSARAGEEARVSGLEAGADDYLVKPFSARELVARVRSNLHLAAVRREAGAALRESEARFRNMADHAPVMMWVTDATGYCTYLNRRWYEMTGQTRQQSLGYGWLDATHPDDRAHAERTFVEANARSEVFQTEYRLRRADGTYRWAIDAAAPRFTEEGEYLGYVGSVIDIQERKEAEDLLQDINTKLARRVNEAGEQDRRKNEFLATLAHELRNPLAPLRNGVELLKRLGATQPERTPQVLAMMERQLSHMVRLVDDLMDIARVSRGKVELRRERVALASVVQSALETSRPLVERSQHQLAVDLPPGEVWLDGDPTRLAQVLGNVINNAAKYTPPGGHIALRAEVSGGTVVLQVRDDGVGIAPELLGEVFDLFVQGPQTLAAAQGGLGIGLSLVRKLVEMHGGVVSVESPGVGQGTTVRITLPLAAHEAPSAAPAGGQAEAAAAAARRVLVVDDNVDAADSLGQLLLGGGHDIRVVHSGAAALLAAETFRPDLVFLDIGLPDLSGYDVATSLRRTRPLDEMRIVALTGWGNEEAREKSALSGFDLHLTKPVPMDVLQRLLAGAQEQEGA</sequence>
<dbReference type="SUPFAM" id="SSF52172">
    <property type="entry name" value="CheY-like"/>
    <property type="match status" value="2"/>
</dbReference>
<dbReference type="Proteomes" id="UP000806285">
    <property type="component" value="Unassembled WGS sequence"/>
</dbReference>
<dbReference type="SUPFAM" id="SSF55874">
    <property type="entry name" value="ATPase domain of HSP90 chaperone/DNA topoisomerase II/histidine kinase"/>
    <property type="match status" value="2"/>
</dbReference>
<dbReference type="CDD" id="cd00130">
    <property type="entry name" value="PAS"/>
    <property type="match status" value="1"/>
</dbReference>
<dbReference type="Gene3D" id="3.40.50.2300">
    <property type="match status" value="2"/>
</dbReference>
<evidence type="ECO:0000259" key="8">
    <source>
        <dbReference type="PROSITE" id="PS50110"/>
    </source>
</evidence>
<feature type="domain" description="PAC" evidence="10">
    <location>
        <begin position="841"/>
        <end position="893"/>
    </location>
</feature>
<dbReference type="PROSITE" id="PS50112">
    <property type="entry name" value="PAS"/>
    <property type="match status" value="1"/>
</dbReference>
<evidence type="ECO:0000256" key="6">
    <source>
        <dbReference type="PROSITE-ProRule" id="PRU00169"/>
    </source>
</evidence>
<dbReference type="PANTHER" id="PTHR43547:SF2">
    <property type="entry name" value="HYBRID SIGNAL TRANSDUCTION HISTIDINE KINASE C"/>
    <property type="match status" value="1"/>
</dbReference>
<feature type="modified residue" description="4-aspartylphosphate" evidence="6">
    <location>
        <position position="1208"/>
    </location>
</feature>
<evidence type="ECO:0000256" key="2">
    <source>
        <dbReference type="ARBA" id="ARBA00012438"/>
    </source>
</evidence>
<dbReference type="SMART" id="SM00448">
    <property type="entry name" value="REC"/>
    <property type="match status" value="2"/>
</dbReference>
<keyword evidence="4" id="KW-0808">Transferase</keyword>
<name>A0ABR9S711_9BURK</name>
<evidence type="ECO:0000256" key="3">
    <source>
        <dbReference type="ARBA" id="ARBA00022553"/>
    </source>
</evidence>
<evidence type="ECO:0000256" key="1">
    <source>
        <dbReference type="ARBA" id="ARBA00000085"/>
    </source>
</evidence>
<dbReference type="Gene3D" id="3.30.450.20">
    <property type="entry name" value="PAS domain"/>
    <property type="match status" value="2"/>
</dbReference>
<dbReference type="InterPro" id="IPR029016">
    <property type="entry name" value="GAF-like_dom_sf"/>
</dbReference>
<protein>
    <recommendedName>
        <fullName evidence="2">histidine kinase</fullName>
        <ecNumber evidence="2">2.7.13.3</ecNumber>
    </recommendedName>
</protein>
<dbReference type="InterPro" id="IPR001610">
    <property type="entry name" value="PAC"/>
</dbReference>
<evidence type="ECO:0000259" key="7">
    <source>
        <dbReference type="PROSITE" id="PS50109"/>
    </source>
</evidence>
<dbReference type="InterPro" id="IPR004358">
    <property type="entry name" value="Sig_transdc_His_kin-like_C"/>
</dbReference>
<dbReference type="InterPro" id="IPR001789">
    <property type="entry name" value="Sig_transdc_resp-reg_receiver"/>
</dbReference>
<dbReference type="PRINTS" id="PR00344">
    <property type="entry name" value="BCTRLSENSOR"/>
</dbReference>
<dbReference type="SMART" id="SM00387">
    <property type="entry name" value="HATPase_c"/>
    <property type="match status" value="2"/>
</dbReference>
<gene>
    <name evidence="11" type="ORF">IM787_17305</name>
</gene>